<accession>A0A3S0PVN0</accession>
<reference evidence="1 2" key="1">
    <citation type="submission" date="2018-12" db="EMBL/GenBank/DDBJ databases">
        <title>Flavobacterium sp. nov., isolated from glacier ice.</title>
        <authorList>
            <person name="Liu Q."/>
            <person name="Xin Y.-H."/>
        </authorList>
    </citation>
    <scope>NUCLEOTIDE SEQUENCE [LARGE SCALE GENOMIC DNA]</scope>
    <source>
        <strain evidence="1 2">RB1N8</strain>
    </source>
</reference>
<dbReference type="SUPFAM" id="SSF52540">
    <property type="entry name" value="P-loop containing nucleoside triphosphate hydrolases"/>
    <property type="match status" value="1"/>
</dbReference>
<dbReference type="Gene3D" id="3.40.50.300">
    <property type="entry name" value="P-loop containing nucleotide triphosphate hydrolases"/>
    <property type="match status" value="1"/>
</dbReference>
<dbReference type="RefSeq" id="WP_126562526.1">
    <property type="nucleotide sequence ID" value="NZ_RYDJ01000013.1"/>
</dbReference>
<organism evidence="1 2">
    <name type="scientific">Flavobacterium bomense</name>
    <dbReference type="NCBI Taxonomy" id="2497483"/>
    <lineage>
        <taxon>Bacteria</taxon>
        <taxon>Pseudomonadati</taxon>
        <taxon>Bacteroidota</taxon>
        <taxon>Flavobacteriia</taxon>
        <taxon>Flavobacteriales</taxon>
        <taxon>Flavobacteriaceae</taxon>
        <taxon>Flavobacterium</taxon>
    </lineage>
</organism>
<sequence>MMNHCKSVHETFLVHKGFKVYNFQKCLEYLENQGKTTYGSSFQISEMDHPTIYKLLIYMIKDQKAAVSQNIDLTKGILVSGSIGCGKTSLMNLVRPFAYHASEYKIKTCREVSFEFAKNGFEAINCYTLKQTNQSKLTGYCFDDLGAEQQIKHFGNDCNVMAEVLISRYEQFVENKSVTHITTNLSASEIENNYGNRLRSRMRQMFNLITFDQNTKDKR</sequence>
<gene>
    <name evidence="1" type="ORF">EKL98_11380</name>
</gene>
<dbReference type="Proteomes" id="UP000280825">
    <property type="component" value="Unassembled WGS sequence"/>
</dbReference>
<comment type="caution">
    <text evidence="1">The sequence shown here is derived from an EMBL/GenBank/DDBJ whole genome shotgun (WGS) entry which is preliminary data.</text>
</comment>
<protein>
    <submittedName>
        <fullName evidence="1">ATPase</fullName>
    </submittedName>
</protein>
<evidence type="ECO:0000313" key="2">
    <source>
        <dbReference type="Proteomes" id="UP000280825"/>
    </source>
</evidence>
<evidence type="ECO:0000313" key="1">
    <source>
        <dbReference type="EMBL" id="RTZ03588.1"/>
    </source>
</evidence>
<name>A0A3S0PVN0_9FLAO</name>
<proteinExistence type="predicted"/>
<keyword evidence="2" id="KW-1185">Reference proteome</keyword>
<dbReference type="InterPro" id="IPR027417">
    <property type="entry name" value="P-loop_NTPase"/>
</dbReference>
<dbReference type="EMBL" id="RYDJ01000013">
    <property type="protein sequence ID" value="RTZ03588.1"/>
    <property type="molecule type" value="Genomic_DNA"/>
</dbReference>
<dbReference type="AlphaFoldDB" id="A0A3S0PVN0"/>